<evidence type="ECO:0000313" key="1">
    <source>
        <dbReference type="EMBL" id="KAK2944399.1"/>
    </source>
</evidence>
<comment type="caution">
    <text evidence="1">The sequence shown here is derived from an EMBL/GenBank/DDBJ whole genome shotgun (WGS) entry which is preliminary data.</text>
</comment>
<organism evidence="1 2">
    <name type="scientific">Blattamonas nauphoetae</name>
    <dbReference type="NCBI Taxonomy" id="2049346"/>
    <lineage>
        <taxon>Eukaryota</taxon>
        <taxon>Metamonada</taxon>
        <taxon>Preaxostyla</taxon>
        <taxon>Oxymonadida</taxon>
        <taxon>Blattamonas</taxon>
    </lineage>
</organism>
<evidence type="ECO:0000313" key="2">
    <source>
        <dbReference type="Proteomes" id="UP001281761"/>
    </source>
</evidence>
<protein>
    <submittedName>
        <fullName evidence="1">Uncharacterized protein</fullName>
    </submittedName>
</protein>
<sequence length="149" mass="16677">MNLLSTLILIGPFHLPTLEFVLASPIVMAISSYLTYTEGFNLYRNLGHIHSSLLEWQAQCTEVRQSGKRMIQALISEGFEDTLEQMMKHANDGYFHIRIVVDYASKPLSRMTPTHFCGLYSDVGNALIAGADEQTINDPLQPSRDGFPS</sequence>
<reference evidence="1 2" key="1">
    <citation type="journal article" date="2022" name="bioRxiv">
        <title>Genomics of Preaxostyla Flagellates Illuminates Evolutionary Transitions and the Path Towards Mitochondrial Loss.</title>
        <authorList>
            <person name="Novak L.V.F."/>
            <person name="Treitli S.C."/>
            <person name="Pyrih J."/>
            <person name="Halakuc P."/>
            <person name="Pipaliya S.V."/>
            <person name="Vacek V."/>
            <person name="Brzon O."/>
            <person name="Soukal P."/>
            <person name="Eme L."/>
            <person name="Dacks J.B."/>
            <person name="Karnkowska A."/>
            <person name="Elias M."/>
            <person name="Hampl V."/>
        </authorList>
    </citation>
    <scope>NUCLEOTIDE SEQUENCE [LARGE SCALE GENOMIC DNA]</scope>
    <source>
        <strain evidence="1">NAU3</strain>
        <tissue evidence="1">Gut</tissue>
    </source>
</reference>
<dbReference type="EMBL" id="JARBJD010000301">
    <property type="protein sequence ID" value="KAK2944399.1"/>
    <property type="molecule type" value="Genomic_DNA"/>
</dbReference>
<name>A0ABQ9WY14_9EUKA</name>
<dbReference type="Proteomes" id="UP001281761">
    <property type="component" value="Unassembled WGS sequence"/>
</dbReference>
<gene>
    <name evidence="1" type="ORF">BLNAU_20701</name>
</gene>
<keyword evidence="2" id="KW-1185">Reference proteome</keyword>
<accession>A0ABQ9WY14</accession>
<proteinExistence type="predicted"/>